<gene>
    <name evidence="2" type="ORF">AVEN_26215_1</name>
</gene>
<dbReference type="AlphaFoldDB" id="A0A4Y2ALQ1"/>
<feature type="region of interest" description="Disordered" evidence="1">
    <location>
        <begin position="180"/>
        <end position="201"/>
    </location>
</feature>
<protein>
    <submittedName>
        <fullName evidence="2">Uncharacterized protein</fullName>
    </submittedName>
</protein>
<organism evidence="2 3">
    <name type="scientific">Araneus ventricosus</name>
    <name type="common">Orbweaver spider</name>
    <name type="synonym">Epeira ventricosa</name>
    <dbReference type="NCBI Taxonomy" id="182803"/>
    <lineage>
        <taxon>Eukaryota</taxon>
        <taxon>Metazoa</taxon>
        <taxon>Ecdysozoa</taxon>
        <taxon>Arthropoda</taxon>
        <taxon>Chelicerata</taxon>
        <taxon>Arachnida</taxon>
        <taxon>Araneae</taxon>
        <taxon>Araneomorphae</taxon>
        <taxon>Entelegynae</taxon>
        <taxon>Araneoidea</taxon>
        <taxon>Araneidae</taxon>
        <taxon>Araneus</taxon>
    </lineage>
</organism>
<comment type="caution">
    <text evidence="2">The sequence shown here is derived from an EMBL/GenBank/DDBJ whole genome shotgun (WGS) entry which is preliminary data.</text>
</comment>
<evidence type="ECO:0000313" key="3">
    <source>
        <dbReference type="Proteomes" id="UP000499080"/>
    </source>
</evidence>
<keyword evidence="3" id="KW-1185">Reference proteome</keyword>
<reference evidence="2 3" key="1">
    <citation type="journal article" date="2019" name="Sci. Rep.">
        <title>Orb-weaving spider Araneus ventricosus genome elucidates the spidroin gene catalogue.</title>
        <authorList>
            <person name="Kono N."/>
            <person name="Nakamura H."/>
            <person name="Ohtoshi R."/>
            <person name="Moran D.A.P."/>
            <person name="Shinohara A."/>
            <person name="Yoshida Y."/>
            <person name="Fujiwara M."/>
            <person name="Mori M."/>
            <person name="Tomita M."/>
            <person name="Arakawa K."/>
        </authorList>
    </citation>
    <scope>NUCLEOTIDE SEQUENCE [LARGE SCALE GENOMIC DNA]</scope>
</reference>
<dbReference type="Proteomes" id="UP000499080">
    <property type="component" value="Unassembled WGS sequence"/>
</dbReference>
<evidence type="ECO:0000256" key="1">
    <source>
        <dbReference type="SAM" id="MobiDB-lite"/>
    </source>
</evidence>
<sequence>MSYQKAEEHYEVLKTVLFNRIGSQHISIHGMGAGRPTEIPLQLEETLDKCLVARVKMGFPCDKDESKRLAQEYILVNGIQTRFKDCLQGEDCYLDFKKQHANLFLKKPEYLQRASKDARDPYIIYDFFNKLKCVYEVPNLVELLISNQDNFVFNADENVFASDPTRWKVIYLLHLQPAPAQPNQEGVRPSTGQRGNIKQKN</sequence>
<feature type="compositionally biased region" description="Polar residues" evidence="1">
    <location>
        <begin position="190"/>
        <end position="201"/>
    </location>
</feature>
<accession>A0A4Y2ALQ1</accession>
<proteinExistence type="predicted"/>
<dbReference type="EMBL" id="BGPR01000023">
    <property type="protein sequence ID" value="GBL80772.1"/>
    <property type="molecule type" value="Genomic_DNA"/>
</dbReference>
<evidence type="ECO:0000313" key="2">
    <source>
        <dbReference type="EMBL" id="GBL80772.1"/>
    </source>
</evidence>
<name>A0A4Y2ALQ1_ARAVE</name>
<dbReference type="OrthoDB" id="6765204at2759"/>